<evidence type="ECO:0000313" key="2">
    <source>
        <dbReference type="Proteomes" id="UP000054018"/>
    </source>
</evidence>
<evidence type="ECO:0000313" key="1">
    <source>
        <dbReference type="EMBL" id="KIK15426.1"/>
    </source>
</evidence>
<protein>
    <submittedName>
        <fullName evidence="1">Unplaced genomic scaffold scaffold_207, whole genome shotgun sequence</fullName>
    </submittedName>
</protein>
<dbReference type="HOGENOM" id="CLU_212898_0_0_1"/>
<dbReference type="Proteomes" id="UP000054018">
    <property type="component" value="Unassembled WGS sequence"/>
</dbReference>
<dbReference type="EMBL" id="KN833891">
    <property type="protein sequence ID" value="KIK15426.1"/>
    <property type="molecule type" value="Genomic_DNA"/>
</dbReference>
<dbReference type="AlphaFoldDB" id="A0A0C9YFU4"/>
<reference evidence="1 2" key="1">
    <citation type="submission" date="2014-04" db="EMBL/GenBank/DDBJ databases">
        <authorList>
            <consortium name="DOE Joint Genome Institute"/>
            <person name="Kuo A."/>
            <person name="Kohler A."/>
            <person name="Costa M.D."/>
            <person name="Nagy L.G."/>
            <person name="Floudas D."/>
            <person name="Copeland A."/>
            <person name="Barry K.W."/>
            <person name="Cichocki N."/>
            <person name="Veneault-Fourrey C."/>
            <person name="LaButti K."/>
            <person name="Lindquist E.A."/>
            <person name="Lipzen A."/>
            <person name="Lundell T."/>
            <person name="Morin E."/>
            <person name="Murat C."/>
            <person name="Sun H."/>
            <person name="Tunlid A."/>
            <person name="Henrissat B."/>
            <person name="Grigoriev I.V."/>
            <person name="Hibbett D.S."/>
            <person name="Martin F."/>
            <person name="Nordberg H.P."/>
            <person name="Cantor M.N."/>
            <person name="Hua S.X."/>
        </authorList>
    </citation>
    <scope>NUCLEOTIDE SEQUENCE [LARGE SCALE GENOMIC DNA]</scope>
    <source>
        <strain evidence="1 2">441</strain>
    </source>
</reference>
<organism evidence="1 2">
    <name type="scientific">Pisolithus microcarpus 441</name>
    <dbReference type="NCBI Taxonomy" id="765257"/>
    <lineage>
        <taxon>Eukaryota</taxon>
        <taxon>Fungi</taxon>
        <taxon>Dikarya</taxon>
        <taxon>Basidiomycota</taxon>
        <taxon>Agaricomycotina</taxon>
        <taxon>Agaricomycetes</taxon>
        <taxon>Agaricomycetidae</taxon>
        <taxon>Boletales</taxon>
        <taxon>Sclerodermatineae</taxon>
        <taxon>Pisolithaceae</taxon>
        <taxon>Pisolithus</taxon>
    </lineage>
</organism>
<sequence length="55" mass="6346">MRETPSDEEPPPEETPTFNDIYALYINDPGDHDLVDDEDDMADIIVSWLISYMTL</sequence>
<gene>
    <name evidence="1" type="ORF">PISMIDRAFT_16521</name>
</gene>
<accession>A0A0C9YFU4</accession>
<keyword evidence="2" id="KW-1185">Reference proteome</keyword>
<proteinExistence type="predicted"/>
<name>A0A0C9YFU4_9AGAM</name>
<reference evidence="2" key="2">
    <citation type="submission" date="2015-01" db="EMBL/GenBank/DDBJ databases">
        <title>Evolutionary Origins and Diversification of the Mycorrhizal Mutualists.</title>
        <authorList>
            <consortium name="DOE Joint Genome Institute"/>
            <consortium name="Mycorrhizal Genomics Consortium"/>
            <person name="Kohler A."/>
            <person name="Kuo A."/>
            <person name="Nagy L.G."/>
            <person name="Floudas D."/>
            <person name="Copeland A."/>
            <person name="Barry K.W."/>
            <person name="Cichocki N."/>
            <person name="Veneault-Fourrey C."/>
            <person name="LaButti K."/>
            <person name="Lindquist E.A."/>
            <person name="Lipzen A."/>
            <person name="Lundell T."/>
            <person name="Morin E."/>
            <person name="Murat C."/>
            <person name="Riley R."/>
            <person name="Ohm R."/>
            <person name="Sun H."/>
            <person name="Tunlid A."/>
            <person name="Henrissat B."/>
            <person name="Grigoriev I.V."/>
            <person name="Hibbett D.S."/>
            <person name="Martin F."/>
        </authorList>
    </citation>
    <scope>NUCLEOTIDE SEQUENCE [LARGE SCALE GENOMIC DNA]</scope>
    <source>
        <strain evidence="2">441</strain>
    </source>
</reference>